<organism evidence="1 2">
    <name type="scientific">Chitinophaga silvatica</name>
    <dbReference type="NCBI Taxonomy" id="2282649"/>
    <lineage>
        <taxon>Bacteria</taxon>
        <taxon>Pseudomonadati</taxon>
        <taxon>Bacteroidota</taxon>
        <taxon>Chitinophagia</taxon>
        <taxon>Chitinophagales</taxon>
        <taxon>Chitinophagaceae</taxon>
        <taxon>Chitinophaga</taxon>
    </lineage>
</organism>
<name>A0A3E1YE08_9BACT</name>
<keyword evidence="2" id="KW-1185">Reference proteome</keyword>
<proteinExistence type="predicted"/>
<evidence type="ECO:0000313" key="1">
    <source>
        <dbReference type="EMBL" id="RFS24741.1"/>
    </source>
</evidence>
<dbReference type="Proteomes" id="UP000260644">
    <property type="component" value="Unassembled WGS sequence"/>
</dbReference>
<protein>
    <recommendedName>
        <fullName evidence="3">Lipoprotein</fullName>
    </recommendedName>
</protein>
<gene>
    <name evidence="1" type="ORF">DVR12_05965</name>
</gene>
<dbReference type="AlphaFoldDB" id="A0A3E1YE08"/>
<dbReference type="RefSeq" id="WP_116974615.1">
    <property type="nucleotide sequence ID" value="NZ_QPMM01000002.1"/>
</dbReference>
<dbReference type="EMBL" id="QPMM01000002">
    <property type="protein sequence ID" value="RFS24741.1"/>
    <property type="molecule type" value="Genomic_DNA"/>
</dbReference>
<comment type="caution">
    <text evidence="1">The sequence shown here is derived from an EMBL/GenBank/DDBJ whole genome shotgun (WGS) entry which is preliminary data.</text>
</comment>
<dbReference type="OrthoDB" id="676446at2"/>
<evidence type="ECO:0008006" key="3">
    <source>
        <dbReference type="Google" id="ProtNLM"/>
    </source>
</evidence>
<reference evidence="1 2" key="1">
    <citation type="submission" date="2018-07" db="EMBL/GenBank/DDBJ databases">
        <title>Chitinophaga K2CV101002-2 sp. nov., isolated from a monsoon evergreen broad-leaved forest soil.</title>
        <authorList>
            <person name="Lv Y."/>
        </authorList>
    </citation>
    <scope>NUCLEOTIDE SEQUENCE [LARGE SCALE GENOMIC DNA]</scope>
    <source>
        <strain evidence="1 2">GDMCC 1.1288</strain>
    </source>
</reference>
<sequence>MRIFIPILTVISLSGCITSNLLDRAKQDRQPQKAIAIKAAEKDSLGNLKINFIARLSNKERRVPVNVSIPMDSLSGKKILSHYRFSNRDSIIVIDVARVARGFIDMQSDSSLQKVGIPAKQNSFSAYVDGPYNNAKGARMALQYKNDTTVFIVFSRSPKRRYARYWLTPLSVPADVVTFPIQLILGIYAIFKFGDKFY</sequence>
<dbReference type="PROSITE" id="PS51257">
    <property type="entry name" value="PROKAR_LIPOPROTEIN"/>
    <property type="match status" value="1"/>
</dbReference>
<evidence type="ECO:0000313" key="2">
    <source>
        <dbReference type="Proteomes" id="UP000260644"/>
    </source>
</evidence>
<accession>A0A3E1YE08</accession>